<organism evidence="1 2">
    <name type="scientific">Microbacter margulisiae</name>
    <dbReference type="NCBI Taxonomy" id="1350067"/>
    <lineage>
        <taxon>Bacteria</taxon>
        <taxon>Pseudomonadati</taxon>
        <taxon>Bacteroidota</taxon>
        <taxon>Bacteroidia</taxon>
        <taxon>Bacteroidales</taxon>
        <taxon>Porphyromonadaceae</taxon>
        <taxon>Microbacter</taxon>
    </lineage>
</organism>
<reference evidence="1 2" key="1">
    <citation type="submission" date="2020-08" db="EMBL/GenBank/DDBJ databases">
        <title>Genomic Encyclopedia of Type Strains, Phase IV (KMG-IV): sequencing the most valuable type-strain genomes for metagenomic binning, comparative biology and taxonomic classification.</title>
        <authorList>
            <person name="Goeker M."/>
        </authorList>
    </citation>
    <scope>NUCLEOTIDE SEQUENCE [LARGE SCALE GENOMIC DNA]</scope>
    <source>
        <strain evidence="1 2">DSM 27471</strain>
    </source>
</reference>
<dbReference type="AlphaFoldDB" id="A0A7W5H2H1"/>
<keyword evidence="2" id="KW-1185">Reference proteome</keyword>
<evidence type="ECO:0000313" key="2">
    <source>
        <dbReference type="Proteomes" id="UP000544222"/>
    </source>
</evidence>
<dbReference type="EMBL" id="JACHYB010000001">
    <property type="protein sequence ID" value="MBB3187416.1"/>
    <property type="molecule type" value="Genomic_DNA"/>
</dbReference>
<comment type="caution">
    <text evidence="1">The sequence shown here is derived from an EMBL/GenBank/DDBJ whole genome shotgun (WGS) entry which is preliminary data.</text>
</comment>
<proteinExistence type="predicted"/>
<dbReference type="Proteomes" id="UP000544222">
    <property type="component" value="Unassembled WGS sequence"/>
</dbReference>
<dbReference type="GO" id="GO:0004812">
    <property type="term" value="F:aminoacyl-tRNA ligase activity"/>
    <property type="evidence" value="ECO:0007669"/>
    <property type="project" value="UniProtKB-KW"/>
</dbReference>
<evidence type="ECO:0000313" key="1">
    <source>
        <dbReference type="EMBL" id="MBB3187416.1"/>
    </source>
</evidence>
<protein>
    <submittedName>
        <fullName evidence="1">Seryl-tRNA synthetase</fullName>
    </submittedName>
</protein>
<name>A0A7W5H2H1_9PORP</name>
<gene>
    <name evidence="1" type="ORF">FHX64_001579</name>
</gene>
<keyword evidence="1" id="KW-0030">Aminoacyl-tRNA synthetase</keyword>
<sequence>MNDIEIQKAIQEIMKLQQANNNLTVEIGHLSAKDENKNTIAGHIEELTNNKTRMETIRKSVGLFYAVWECNWNGQTLMPENVVSPQFDTRIDADSYLINNLKSKKIKGKKEFAVFQTTLNADGKYVGHY</sequence>
<keyword evidence="1" id="KW-0436">Ligase</keyword>
<accession>A0A7W5H2H1</accession>
<dbReference type="RefSeq" id="WP_183413172.1">
    <property type="nucleotide sequence ID" value="NZ_JACHYB010000001.1"/>
</dbReference>